<dbReference type="AlphaFoldDB" id="A0A4Y8M0F9"/>
<evidence type="ECO:0000313" key="3">
    <source>
        <dbReference type="EMBL" id="TFE26927.1"/>
    </source>
</evidence>
<evidence type="ECO:0000313" key="4">
    <source>
        <dbReference type="Proteomes" id="UP000297900"/>
    </source>
</evidence>
<gene>
    <name evidence="3" type="ORF">E2980_10540</name>
</gene>
<accession>A0A4Y8M0F9</accession>
<dbReference type="RefSeq" id="WP_135152154.1">
    <property type="nucleotide sequence ID" value="NZ_SOMN01000011.1"/>
</dbReference>
<evidence type="ECO:0000256" key="2">
    <source>
        <dbReference type="SAM" id="SignalP"/>
    </source>
</evidence>
<comment type="caution">
    <text evidence="3">The sequence shown here is derived from an EMBL/GenBank/DDBJ whole genome shotgun (WGS) entry which is preliminary data.</text>
</comment>
<feature type="chain" id="PRO_5021246595" evidence="2">
    <location>
        <begin position="26"/>
        <end position="84"/>
    </location>
</feature>
<keyword evidence="2" id="KW-0732">Signal</keyword>
<reference evidence="3 4" key="1">
    <citation type="submission" date="2019-03" db="EMBL/GenBank/DDBJ databases">
        <title>Cohnella endophytica sp. nov., a novel endophytic bacterium isolated from bark of Sonneratia apetala.</title>
        <authorList>
            <person name="Tuo L."/>
        </authorList>
    </citation>
    <scope>NUCLEOTIDE SEQUENCE [LARGE SCALE GENOMIC DNA]</scope>
    <source>
        <strain evidence="3 4">CCTCC AB 208254</strain>
    </source>
</reference>
<dbReference type="Proteomes" id="UP000297900">
    <property type="component" value="Unassembled WGS sequence"/>
</dbReference>
<protein>
    <submittedName>
        <fullName evidence="3">Uncharacterized protein</fullName>
    </submittedName>
</protein>
<sequence length="84" mass="8738">MKKRFVVCFLIFSVIISSIQASVFARNGSDGTVPSYVDPLEILKQLPGQADGYHPPLPNPMQGAIPSLPSGLSSGRPTAPGAGS</sequence>
<feature type="compositionally biased region" description="Low complexity" evidence="1">
    <location>
        <begin position="66"/>
        <end position="75"/>
    </location>
</feature>
<feature type="signal peptide" evidence="2">
    <location>
        <begin position="1"/>
        <end position="25"/>
    </location>
</feature>
<proteinExistence type="predicted"/>
<organism evidence="3 4">
    <name type="scientific">Cohnella luojiensis</name>
    <dbReference type="NCBI Taxonomy" id="652876"/>
    <lineage>
        <taxon>Bacteria</taxon>
        <taxon>Bacillati</taxon>
        <taxon>Bacillota</taxon>
        <taxon>Bacilli</taxon>
        <taxon>Bacillales</taxon>
        <taxon>Paenibacillaceae</taxon>
        <taxon>Cohnella</taxon>
    </lineage>
</organism>
<name>A0A4Y8M0F9_9BACL</name>
<feature type="region of interest" description="Disordered" evidence="1">
    <location>
        <begin position="48"/>
        <end position="84"/>
    </location>
</feature>
<dbReference type="EMBL" id="SOMN01000011">
    <property type="protein sequence ID" value="TFE26927.1"/>
    <property type="molecule type" value="Genomic_DNA"/>
</dbReference>
<keyword evidence="4" id="KW-1185">Reference proteome</keyword>
<evidence type="ECO:0000256" key="1">
    <source>
        <dbReference type="SAM" id="MobiDB-lite"/>
    </source>
</evidence>